<dbReference type="EMBL" id="BK015140">
    <property type="protein sequence ID" value="DAD92592.1"/>
    <property type="molecule type" value="Genomic_DNA"/>
</dbReference>
<dbReference type="Pfam" id="PF17212">
    <property type="entry name" value="Tube"/>
    <property type="match status" value="1"/>
</dbReference>
<dbReference type="InterPro" id="IPR033767">
    <property type="entry name" value="Tail_Gp11"/>
</dbReference>
<reference evidence="1" key="1">
    <citation type="journal article" date="2021" name="Proc. Natl. Acad. Sci. U.S.A.">
        <title>A Catalog of Tens of Thousands of Viruses from Human Metagenomes Reveals Hidden Associations with Chronic Diseases.</title>
        <authorList>
            <person name="Tisza M.J."/>
            <person name="Buck C.B."/>
        </authorList>
    </citation>
    <scope>NUCLEOTIDE SEQUENCE</scope>
    <source>
        <strain evidence="1">CtSxd6</strain>
    </source>
</reference>
<proteinExistence type="predicted"/>
<protein>
    <submittedName>
        <fullName evidence="1">Tail tubular protein</fullName>
    </submittedName>
</protein>
<evidence type="ECO:0000313" key="1">
    <source>
        <dbReference type="EMBL" id="DAD92592.1"/>
    </source>
</evidence>
<sequence length="209" mass="23335">MPSPLGLFGGSGGFFFFQEAAMQDLQIINAMLRQEAQQPVASLTDTHPMIPICLGIIQEERNALLSQGWWFNTVTVTLQPGNDGAVREPTNALQTHARGYVPVDGRLMTCDGQDPTGPVKAKLFLHMTTQQLPEVAATHLVARCRFRYAADIIKDPTEYTAAERDAEKTLVALKAAHIRQQAPMGRNRYQRAVDRVFTQNYANRFLETF</sequence>
<name>A0A8S5NEH1_9CAUD</name>
<accession>A0A8S5NEH1</accession>
<organism evidence="1">
    <name type="scientific">Caudovirales sp. ctSxd6</name>
    <dbReference type="NCBI Taxonomy" id="2826774"/>
    <lineage>
        <taxon>Viruses</taxon>
        <taxon>Duplodnaviria</taxon>
        <taxon>Heunggongvirae</taxon>
        <taxon>Uroviricota</taxon>
        <taxon>Caudoviricetes</taxon>
    </lineage>
</organism>